<evidence type="ECO:0000313" key="8">
    <source>
        <dbReference type="EMBL" id="MBF9151948.1"/>
    </source>
</evidence>
<evidence type="ECO:0000259" key="7">
    <source>
        <dbReference type="Pfam" id="PF04024"/>
    </source>
</evidence>
<name>A0ABS0HIH0_9SPHN</name>
<dbReference type="Proteomes" id="UP000600799">
    <property type="component" value="Unassembled WGS sequence"/>
</dbReference>
<dbReference type="PANTHER" id="PTHR33885">
    <property type="entry name" value="PHAGE SHOCK PROTEIN C"/>
    <property type="match status" value="1"/>
</dbReference>
<feature type="domain" description="Phage shock protein PspC N-terminal" evidence="7">
    <location>
        <begin position="20"/>
        <end position="72"/>
    </location>
</feature>
<evidence type="ECO:0000256" key="4">
    <source>
        <dbReference type="ARBA" id="ARBA00022989"/>
    </source>
</evidence>
<dbReference type="Pfam" id="PF04024">
    <property type="entry name" value="PspC"/>
    <property type="match status" value="1"/>
</dbReference>
<keyword evidence="5 6" id="KW-0472">Membrane</keyword>
<dbReference type="PANTHER" id="PTHR33885:SF3">
    <property type="entry name" value="PHAGE SHOCK PROTEIN C"/>
    <property type="match status" value="1"/>
</dbReference>
<reference evidence="8 9" key="1">
    <citation type="submission" date="2020-11" db="EMBL/GenBank/DDBJ databases">
        <title>The genome sequence of Novosphingobium sp. 1Y9A.</title>
        <authorList>
            <person name="Liu Y."/>
        </authorList>
    </citation>
    <scope>NUCLEOTIDE SEQUENCE [LARGE SCALE GENOMIC DNA]</scope>
    <source>
        <strain evidence="8 9">1Y9A</strain>
    </source>
</reference>
<gene>
    <name evidence="8" type="ORF">I2488_13115</name>
</gene>
<feature type="transmembrane region" description="Helical" evidence="6">
    <location>
        <begin position="49"/>
        <end position="73"/>
    </location>
</feature>
<dbReference type="InterPro" id="IPR052027">
    <property type="entry name" value="PspC"/>
</dbReference>
<accession>A0ABS0HIH0</accession>
<keyword evidence="9" id="KW-1185">Reference proteome</keyword>
<evidence type="ECO:0000313" key="9">
    <source>
        <dbReference type="Proteomes" id="UP000600799"/>
    </source>
</evidence>
<evidence type="ECO:0000256" key="2">
    <source>
        <dbReference type="ARBA" id="ARBA00022475"/>
    </source>
</evidence>
<dbReference type="RefSeq" id="WP_196276253.1">
    <property type="nucleotide sequence ID" value="NZ_JADQDC010000008.1"/>
</dbReference>
<dbReference type="InterPro" id="IPR007168">
    <property type="entry name" value="Phageshock_PspC_N"/>
</dbReference>
<keyword evidence="2" id="KW-1003">Cell membrane</keyword>
<evidence type="ECO:0000256" key="6">
    <source>
        <dbReference type="SAM" id="Phobius"/>
    </source>
</evidence>
<evidence type="ECO:0000256" key="5">
    <source>
        <dbReference type="ARBA" id="ARBA00023136"/>
    </source>
</evidence>
<comment type="caution">
    <text evidence="8">The sequence shown here is derived from an EMBL/GenBank/DDBJ whole genome shotgun (WGS) entry which is preliminary data.</text>
</comment>
<evidence type="ECO:0000256" key="3">
    <source>
        <dbReference type="ARBA" id="ARBA00022692"/>
    </source>
</evidence>
<comment type="subcellular location">
    <subcellularLocation>
        <location evidence="1">Cell membrane</location>
        <topology evidence="1">Single-pass membrane protein</topology>
    </subcellularLocation>
</comment>
<keyword evidence="4 6" id="KW-1133">Transmembrane helix</keyword>
<protein>
    <submittedName>
        <fullName evidence="8">PspC domain-containing protein</fullName>
    </submittedName>
</protein>
<sequence>MSQLRFDDSAPRPIESSRGFRLDKAHGKIMGVCSGIANYFNVDVTLVRVAFALGTLLGFGSAVLVYLLIGLIAD</sequence>
<organism evidence="8 9">
    <name type="scientific">Novosphingobium jiangmenense</name>
    <dbReference type="NCBI Taxonomy" id="2791981"/>
    <lineage>
        <taxon>Bacteria</taxon>
        <taxon>Pseudomonadati</taxon>
        <taxon>Pseudomonadota</taxon>
        <taxon>Alphaproteobacteria</taxon>
        <taxon>Sphingomonadales</taxon>
        <taxon>Sphingomonadaceae</taxon>
        <taxon>Novosphingobium</taxon>
    </lineage>
</organism>
<evidence type="ECO:0000256" key="1">
    <source>
        <dbReference type="ARBA" id="ARBA00004162"/>
    </source>
</evidence>
<dbReference type="EMBL" id="JADQDC010000008">
    <property type="protein sequence ID" value="MBF9151948.1"/>
    <property type="molecule type" value="Genomic_DNA"/>
</dbReference>
<keyword evidence="3 6" id="KW-0812">Transmembrane</keyword>
<proteinExistence type="predicted"/>